<geneLocation type="plasmid" evidence="4 5">
    <name>p1</name>
</geneLocation>
<evidence type="ECO:0000313" key="6">
    <source>
        <dbReference type="Proteomes" id="UP001277471"/>
    </source>
</evidence>
<feature type="transmembrane region" description="Helical" evidence="1">
    <location>
        <begin position="113"/>
        <end position="131"/>
    </location>
</feature>
<reference evidence="3 6" key="2">
    <citation type="submission" date="2023-11" db="EMBL/GenBank/DDBJ databases">
        <title>MicrobeMod: A computational toolkit for identifying prokaryotic methylation and restriction-modification with nanopore sequencing.</title>
        <authorList>
            <person name="Crits-Christoph A."/>
            <person name="Kang S.C."/>
            <person name="Lee H."/>
            <person name="Ostrov N."/>
        </authorList>
    </citation>
    <scope>NUCLEOTIDE SEQUENCE [LARGE SCALE GENOMIC DNA]</scope>
    <source>
        <strain evidence="3 6">ATCC 29145</strain>
    </source>
</reference>
<evidence type="ECO:0000313" key="4">
    <source>
        <dbReference type="EMBL" id="QCO10660.1"/>
    </source>
</evidence>
<gene>
    <name evidence="4" type="ORF">D3868_16390</name>
    <name evidence="3" type="ORF">SIM66_12060</name>
</gene>
<keyword evidence="6" id="KW-1185">Reference proteome</keyword>
<dbReference type="EMBL" id="JAWXYC010000003">
    <property type="protein sequence ID" value="MDX5951923.1"/>
    <property type="molecule type" value="Genomic_DNA"/>
</dbReference>
<keyword evidence="1" id="KW-1133">Transmembrane helix</keyword>
<feature type="transmembrane region" description="Helical" evidence="1">
    <location>
        <begin position="85"/>
        <end position="106"/>
    </location>
</feature>
<dbReference type="PANTHER" id="PTHR14969:SF13">
    <property type="entry name" value="AT30094P"/>
    <property type="match status" value="1"/>
</dbReference>
<dbReference type="EMBL" id="CP032340">
    <property type="protein sequence ID" value="QCO10660.1"/>
    <property type="molecule type" value="Genomic_DNA"/>
</dbReference>
<name>A0A4D8QP15_AZOBR</name>
<dbReference type="PANTHER" id="PTHR14969">
    <property type="entry name" value="SPHINGOSINE-1-PHOSPHATE PHOSPHOHYDROLASE"/>
    <property type="match status" value="1"/>
</dbReference>
<dbReference type="InterPro" id="IPR000326">
    <property type="entry name" value="PAP2/HPO"/>
</dbReference>
<dbReference type="Gene3D" id="1.20.144.10">
    <property type="entry name" value="Phosphatidic acid phosphatase type 2/haloperoxidase"/>
    <property type="match status" value="2"/>
</dbReference>
<dbReference type="AlphaFoldDB" id="A0A4D8QP15"/>
<dbReference type="SUPFAM" id="SSF48317">
    <property type="entry name" value="Acid phosphatase/Vanadium-dependent haloperoxidase"/>
    <property type="match status" value="1"/>
</dbReference>
<keyword evidence="1" id="KW-0812">Transmembrane</keyword>
<feature type="transmembrane region" description="Helical" evidence="1">
    <location>
        <begin position="159"/>
        <end position="177"/>
    </location>
</feature>
<dbReference type="InterPro" id="IPR036938">
    <property type="entry name" value="PAP2/HPO_sf"/>
</dbReference>
<feature type="transmembrane region" description="Helical" evidence="1">
    <location>
        <begin position="184"/>
        <end position="206"/>
    </location>
</feature>
<keyword evidence="1" id="KW-0472">Membrane</keyword>
<dbReference type="RefSeq" id="WP_079285593.1">
    <property type="nucleotide sequence ID" value="NZ_CP012915.1"/>
</dbReference>
<feature type="domain" description="Phosphatidic acid phosphatase type 2/haloperoxidase" evidence="2">
    <location>
        <begin position="113"/>
        <end position="227"/>
    </location>
</feature>
<evidence type="ECO:0000256" key="1">
    <source>
        <dbReference type="SAM" id="Phobius"/>
    </source>
</evidence>
<reference evidence="4 5" key="1">
    <citation type="submission" date="2018-09" db="EMBL/GenBank/DDBJ databases">
        <title>Whole genome based analysis of evolution and adaptive divergence in Indian and Brazilian strains of Azospirillum brasilense.</title>
        <authorList>
            <person name="Singh C."/>
            <person name="Tripathi A.K."/>
        </authorList>
    </citation>
    <scope>NUCLEOTIDE SEQUENCE [LARGE SCALE GENOMIC DNA]</scope>
    <source>
        <strain evidence="4 5">MTCC4038</strain>
        <plasmid evidence="4 5">p1</plasmid>
    </source>
</reference>
<dbReference type="Proteomes" id="UP000298774">
    <property type="component" value="Plasmid p1"/>
</dbReference>
<sequence length="252" mass="26634">MGRAMALAGLRTPGFWTRLGRHELRLLVGMAVSAGLILAFALLAGEVIEGETAAFDRAVLMALRVAGDPTTPLGPPWLHNAARDITALGSITVLSLITAVTVGFLLLRGKRGASLLVLLSVGGGMAISGLLKNQIGRERPDIVPHGDIVFTASFPSGHSLLSAVVFLTLGAMLARFVEGRRQKAYVLVVAMAVTLLVGFSRIYLGVHWPTDVLAGWCVGAGWATLCWLVALWLQRRGAVEPEGEAGPVPDRT</sequence>
<accession>A0A4D8QP15</accession>
<dbReference type="Proteomes" id="UP001277471">
    <property type="component" value="Unassembled WGS sequence"/>
</dbReference>
<organism evidence="4 5">
    <name type="scientific">Azospirillum brasilense</name>
    <dbReference type="NCBI Taxonomy" id="192"/>
    <lineage>
        <taxon>Bacteria</taxon>
        <taxon>Pseudomonadati</taxon>
        <taxon>Pseudomonadota</taxon>
        <taxon>Alphaproteobacteria</taxon>
        <taxon>Rhodospirillales</taxon>
        <taxon>Azospirillaceae</taxon>
        <taxon>Azospirillum</taxon>
    </lineage>
</organism>
<evidence type="ECO:0000259" key="2">
    <source>
        <dbReference type="SMART" id="SM00014"/>
    </source>
</evidence>
<keyword evidence="4" id="KW-0614">Plasmid</keyword>
<dbReference type="CDD" id="cd03392">
    <property type="entry name" value="PAP2_like_2"/>
    <property type="match status" value="1"/>
</dbReference>
<evidence type="ECO:0000313" key="5">
    <source>
        <dbReference type="Proteomes" id="UP000298774"/>
    </source>
</evidence>
<evidence type="ECO:0000313" key="3">
    <source>
        <dbReference type="EMBL" id="MDX5951923.1"/>
    </source>
</evidence>
<proteinExistence type="predicted"/>
<dbReference type="Pfam" id="PF01569">
    <property type="entry name" value="PAP2"/>
    <property type="match status" value="1"/>
</dbReference>
<dbReference type="SMART" id="SM00014">
    <property type="entry name" value="acidPPc"/>
    <property type="match status" value="1"/>
</dbReference>
<dbReference type="GeneID" id="56449230"/>
<feature type="transmembrane region" description="Helical" evidence="1">
    <location>
        <begin position="212"/>
        <end position="233"/>
    </location>
</feature>
<protein>
    <submittedName>
        <fullName evidence="4">Phosphatase PAP2 family protein</fullName>
    </submittedName>
</protein>
<feature type="transmembrane region" description="Helical" evidence="1">
    <location>
        <begin position="26"/>
        <end position="45"/>
    </location>
</feature>